<dbReference type="EMBL" id="BAAARE010000005">
    <property type="protein sequence ID" value="GAA2477392.1"/>
    <property type="molecule type" value="Genomic_DNA"/>
</dbReference>
<dbReference type="Proteomes" id="UP001500730">
    <property type="component" value="Unassembled WGS sequence"/>
</dbReference>
<reference evidence="2" key="1">
    <citation type="journal article" date="2019" name="Int. J. Syst. Evol. Microbiol.">
        <title>The Global Catalogue of Microorganisms (GCM) 10K type strain sequencing project: providing services to taxonomists for standard genome sequencing and annotation.</title>
        <authorList>
            <consortium name="The Broad Institute Genomics Platform"/>
            <consortium name="The Broad Institute Genome Sequencing Center for Infectious Disease"/>
            <person name="Wu L."/>
            <person name="Ma J."/>
        </authorList>
    </citation>
    <scope>NUCLEOTIDE SEQUENCE [LARGE SCALE GENOMIC DNA]</scope>
    <source>
        <strain evidence="2">JCM 16259</strain>
    </source>
</reference>
<evidence type="ECO:0000313" key="1">
    <source>
        <dbReference type="EMBL" id="GAA2477392.1"/>
    </source>
</evidence>
<proteinExistence type="predicted"/>
<protein>
    <submittedName>
        <fullName evidence="1">Uncharacterized protein</fullName>
    </submittedName>
</protein>
<name>A0ABP5Y9X5_9MICO</name>
<accession>A0ABP5Y9X5</accession>
<gene>
    <name evidence="1" type="ORF">GCM10009858_13490</name>
</gene>
<sequence length="61" mass="7051">MLVRQGEGRAAPTVRVDRGPGRYYFRRIVGGEFIPFEPIERDELMSRHVLTHRPSIPCQEA</sequence>
<organism evidence="1 2">
    <name type="scientific">Terrabacter carboxydivorans</name>
    <dbReference type="NCBI Taxonomy" id="619730"/>
    <lineage>
        <taxon>Bacteria</taxon>
        <taxon>Bacillati</taxon>
        <taxon>Actinomycetota</taxon>
        <taxon>Actinomycetes</taxon>
        <taxon>Micrococcales</taxon>
        <taxon>Intrasporangiaceae</taxon>
        <taxon>Terrabacter</taxon>
    </lineage>
</organism>
<comment type="caution">
    <text evidence="1">The sequence shown here is derived from an EMBL/GenBank/DDBJ whole genome shotgun (WGS) entry which is preliminary data.</text>
</comment>
<keyword evidence="2" id="KW-1185">Reference proteome</keyword>
<evidence type="ECO:0000313" key="2">
    <source>
        <dbReference type="Proteomes" id="UP001500730"/>
    </source>
</evidence>